<dbReference type="PANTHER" id="PTHR34047:SF8">
    <property type="entry name" value="PROTEIN YKFC"/>
    <property type="match status" value="1"/>
</dbReference>
<dbReference type="Proteomes" id="UP000190890">
    <property type="component" value="Unassembled WGS sequence"/>
</dbReference>
<reference evidence="2 3" key="1">
    <citation type="submission" date="2016-05" db="EMBL/GenBank/DDBJ databases">
        <title>Microbial solvent formation.</title>
        <authorList>
            <person name="Poehlein A."/>
            <person name="Montoya Solano J.D."/>
            <person name="Flitsch S."/>
            <person name="Krabben P."/>
            <person name="Duerre P."/>
            <person name="Daniel R."/>
        </authorList>
    </citation>
    <scope>NUCLEOTIDE SEQUENCE [LARGE SCALE GENOMIC DNA]</scope>
    <source>
        <strain evidence="2 3">DSM 2619</strain>
    </source>
</reference>
<organism evidence="2 3">
    <name type="scientific">Clostridium puniceum</name>
    <dbReference type="NCBI Taxonomy" id="29367"/>
    <lineage>
        <taxon>Bacteria</taxon>
        <taxon>Bacillati</taxon>
        <taxon>Bacillota</taxon>
        <taxon>Clostridia</taxon>
        <taxon>Eubacteriales</taxon>
        <taxon>Clostridiaceae</taxon>
        <taxon>Clostridium</taxon>
    </lineage>
</organism>
<dbReference type="InterPro" id="IPR043502">
    <property type="entry name" value="DNA/RNA_pol_sf"/>
</dbReference>
<evidence type="ECO:0000313" key="3">
    <source>
        <dbReference type="Proteomes" id="UP000190890"/>
    </source>
</evidence>
<dbReference type="AlphaFoldDB" id="A0A1S8TBB9"/>
<accession>A0A1S8TBB9</accession>
<dbReference type="RefSeq" id="WP_341425750.1">
    <property type="nucleotide sequence ID" value="NZ_LZZM01000190.1"/>
</dbReference>
<dbReference type="InterPro" id="IPR030931">
    <property type="entry name" value="Group_II_RT_mat"/>
</dbReference>
<proteinExistence type="predicted"/>
<dbReference type="NCBIfam" id="TIGR04416">
    <property type="entry name" value="group_II_RT_mat"/>
    <property type="match status" value="1"/>
</dbReference>
<dbReference type="SUPFAM" id="SSF56672">
    <property type="entry name" value="DNA/RNA polymerases"/>
    <property type="match status" value="1"/>
</dbReference>
<protein>
    <submittedName>
        <fullName evidence="2">Group II intron-encoded protein LtrA</fullName>
    </submittedName>
</protein>
<evidence type="ECO:0000313" key="2">
    <source>
        <dbReference type="EMBL" id="OOM75080.1"/>
    </source>
</evidence>
<comment type="caution">
    <text evidence="2">The sequence shown here is derived from an EMBL/GenBank/DDBJ whole genome shotgun (WGS) entry which is preliminary data.</text>
</comment>
<dbReference type="InterPro" id="IPR000477">
    <property type="entry name" value="RT_dom"/>
</dbReference>
<evidence type="ECO:0000259" key="1">
    <source>
        <dbReference type="PROSITE" id="PS50878"/>
    </source>
</evidence>
<keyword evidence="3" id="KW-1185">Reference proteome</keyword>
<dbReference type="CDD" id="cd01651">
    <property type="entry name" value="RT_G2_intron"/>
    <property type="match status" value="1"/>
</dbReference>
<dbReference type="PROSITE" id="PS50878">
    <property type="entry name" value="RT_POL"/>
    <property type="match status" value="1"/>
</dbReference>
<dbReference type="Pfam" id="PF00078">
    <property type="entry name" value="RVT_1"/>
    <property type="match status" value="1"/>
</dbReference>
<gene>
    <name evidence="2" type="primary">ltrA_5</name>
    <name evidence="2" type="ORF">CLPUN_35170</name>
</gene>
<dbReference type="InterPro" id="IPR051083">
    <property type="entry name" value="GrpII_Intron_Splice-Mob/Def"/>
</dbReference>
<sequence>METKEKKFKKRQLLRNNEYYDIQKIFDELYEKSLDGKRFNNLLSLILNEQNIILAYRNIKKNKGGKTKETNENTIIEIGENNPTKLVQYVVGRLSNYKSNPVRRVEIPKENGKTRPLGIPTIEDRLIQQCIKQILEPICEARFFNHSYGFRPNRSTHHAIARAMTLANIGKLHYVVDIDIKEFFDNVDHSKLLKQLWSIGIQDKNLLCIISKLLKAEIEDVGIPTKGTPQGGILSPLLSNVVLNELDWWINSQWEIFRTKHQYTQLNKYIALKRASNLKEMYIVRYADDFKIFCRNHNTAKKAFIAIKQWLKERLNLEISPEKSMVVNLRKNYSNFLGFKLKLQKKVKNM</sequence>
<feature type="domain" description="Reverse transcriptase" evidence="1">
    <location>
        <begin position="88"/>
        <end position="341"/>
    </location>
</feature>
<name>A0A1S8TBB9_9CLOT</name>
<dbReference type="EMBL" id="LZZM01000190">
    <property type="protein sequence ID" value="OOM75080.1"/>
    <property type="molecule type" value="Genomic_DNA"/>
</dbReference>
<dbReference type="STRING" id="29367.CLPUN_35170"/>
<dbReference type="PANTHER" id="PTHR34047">
    <property type="entry name" value="NUCLEAR INTRON MATURASE 1, MITOCHONDRIAL-RELATED"/>
    <property type="match status" value="1"/>
</dbReference>